<sequence length="484" mass="53989">MPPRLVRRRPFAERVKAMLNPMDFLLWLSEEIETRDWNSKLVGTQIGLAMNFAFLLARANSGHTRARDPVFEDGGSSGFFTFFISSLVWFLIASSVANAFYTITRSRKYRLFEADVERQPDTPSARRVRVSTSPASSSPLRILTDLMSSESAESRAHPDKTRDVWELSIWDPMPICLQMFCLFSPGHVLAYLLFLPLTPRDPRPSVTVFNCLVLQVILSAQLLLLQSNFSQQNKDTSIIQREVMHEYDTKFVHPRLYPTVRDVSTQISDHDAAVEVGTPTVQLRRGFRTRPNPNYAKHVDPEGLSTPQVRNKRQSGLFTPHGSSGSRQTDIFASAVQSRPALAQRNTSGFTSPVKPNPPPTSMTSTATNTGVGGGVGGGGGGSGAYLGIFNHPKSPLKKNPSLGDLQFRSPRNNSEMARLEQYEAYREREASTSPIKNNIRKSAGTGTAPSYNSRAPIPYERTQNYSNERYPSMWAGRWRDAGQ</sequence>
<feature type="region of interest" description="Disordered" evidence="5">
    <location>
        <begin position="427"/>
        <end position="467"/>
    </location>
</feature>
<dbReference type="AlphaFoldDB" id="A0AAN9UL19"/>
<dbReference type="Proteomes" id="UP001320420">
    <property type="component" value="Unassembled WGS sequence"/>
</dbReference>
<dbReference type="EMBL" id="JAKJXP020000065">
    <property type="protein sequence ID" value="KAK7750384.1"/>
    <property type="molecule type" value="Genomic_DNA"/>
</dbReference>
<proteinExistence type="predicted"/>
<comment type="subcellular location">
    <subcellularLocation>
        <location evidence="1">Endomembrane system</location>
        <topology evidence="1">Multi-pass membrane protein</topology>
    </subcellularLocation>
</comment>
<comment type="caution">
    <text evidence="7">The sequence shown here is derived from an EMBL/GenBank/DDBJ whole genome shotgun (WGS) entry which is preliminary data.</text>
</comment>
<evidence type="ECO:0000256" key="3">
    <source>
        <dbReference type="ARBA" id="ARBA00022989"/>
    </source>
</evidence>
<feature type="compositionally biased region" description="Polar residues" evidence="5">
    <location>
        <begin position="305"/>
        <end position="326"/>
    </location>
</feature>
<dbReference type="GO" id="GO:0007096">
    <property type="term" value="P:regulation of exit from mitosis"/>
    <property type="evidence" value="ECO:0007669"/>
    <property type="project" value="TreeGrafter"/>
</dbReference>
<feature type="transmembrane region" description="Helical" evidence="6">
    <location>
        <begin position="41"/>
        <end position="59"/>
    </location>
</feature>
<evidence type="ECO:0000313" key="8">
    <source>
        <dbReference type="Proteomes" id="UP001320420"/>
    </source>
</evidence>
<feature type="compositionally biased region" description="Polar residues" evidence="5">
    <location>
        <begin position="445"/>
        <end position="454"/>
    </location>
</feature>
<keyword evidence="2 6" id="KW-0812">Transmembrane</keyword>
<name>A0AAN9UL19_9PEZI</name>
<keyword evidence="4 6" id="KW-0472">Membrane</keyword>
<protein>
    <recommendedName>
        <fullName evidence="9">Meiotically up-regulated gene 154 protein</fullName>
    </recommendedName>
</protein>
<evidence type="ECO:0008006" key="9">
    <source>
        <dbReference type="Google" id="ProtNLM"/>
    </source>
</evidence>
<dbReference type="GO" id="GO:0043007">
    <property type="term" value="P:maintenance of rDNA"/>
    <property type="evidence" value="ECO:0007669"/>
    <property type="project" value="TreeGrafter"/>
</dbReference>
<gene>
    <name evidence="7" type="ORF">SLS62_007683</name>
</gene>
<dbReference type="PANTHER" id="PTHR28293:SF1">
    <property type="entry name" value="NUCLEAR RIM PROTEIN 1"/>
    <property type="match status" value="1"/>
</dbReference>
<feature type="region of interest" description="Disordered" evidence="5">
    <location>
        <begin position="342"/>
        <end position="371"/>
    </location>
</feature>
<feature type="region of interest" description="Disordered" evidence="5">
    <location>
        <begin position="285"/>
        <end position="326"/>
    </location>
</feature>
<reference evidence="7 8" key="1">
    <citation type="submission" date="2024-02" db="EMBL/GenBank/DDBJ databases">
        <title>De novo assembly and annotation of 12 fungi associated with fruit tree decline syndrome in Ontario, Canada.</title>
        <authorList>
            <person name="Sulman M."/>
            <person name="Ellouze W."/>
            <person name="Ilyukhin E."/>
        </authorList>
    </citation>
    <scope>NUCLEOTIDE SEQUENCE [LARGE SCALE GENOMIC DNA]</scope>
    <source>
        <strain evidence="7 8">M11/M66-122</strain>
    </source>
</reference>
<evidence type="ECO:0000256" key="2">
    <source>
        <dbReference type="ARBA" id="ARBA00022692"/>
    </source>
</evidence>
<dbReference type="InterPro" id="IPR018819">
    <property type="entry name" value="Nur1/Mug154"/>
</dbReference>
<evidence type="ECO:0000256" key="1">
    <source>
        <dbReference type="ARBA" id="ARBA00004127"/>
    </source>
</evidence>
<organism evidence="7 8">
    <name type="scientific">Diatrype stigma</name>
    <dbReference type="NCBI Taxonomy" id="117547"/>
    <lineage>
        <taxon>Eukaryota</taxon>
        <taxon>Fungi</taxon>
        <taxon>Dikarya</taxon>
        <taxon>Ascomycota</taxon>
        <taxon>Pezizomycotina</taxon>
        <taxon>Sordariomycetes</taxon>
        <taxon>Xylariomycetidae</taxon>
        <taxon>Xylariales</taxon>
        <taxon>Diatrypaceae</taxon>
        <taxon>Diatrype</taxon>
    </lineage>
</organism>
<evidence type="ECO:0000256" key="6">
    <source>
        <dbReference type="SAM" id="Phobius"/>
    </source>
</evidence>
<evidence type="ECO:0000256" key="5">
    <source>
        <dbReference type="SAM" id="MobiDB-lite"/>
    </source>
</evidence>
<evidence type="ECO:0000313" key="7">
    <source>
        <dbReference type="EMBL" id="KAK7750384.1"/>
    </source>
</evidence>
<accession>A0AAN9UL19</accession>
<dbReference type="GO" id="GO:0012505">
    <property type="term" value="C:endomembrane system"/>
    <property type="evidence" value="ECO:0007669"/>
    <property type="project" value="UniProtKB-SubCell"/>
</dbReference>
<evidence type="ECO:0000256" key="4">
    <source>
        <dbReference type="ARBA" id="ARBA00023136"/>
    </source>
</evidence>
<keyword evidence="3 6" id="KW-1133">Transmembrane helix</keyword>
<keyword evidence="8" id="KW-1185">Reference proteome</keyword>
<dbReference type="PANTHER" id="PTHR28293">
    <property type="entry name" value="NUCLEAR RIM PROTEIN 1"/>
    <property type="match status" value="1"/>
</dbReference>
<feature type="transmembrane region" description="Helical" evidence="6">
    <location>
        <begin position="79"/>
        <end position="101"/>
    </location>
</feature>
<dbReference type="Pfam" id="PF10332">
    <property type="entry name" value="DUF2418"/>
    <property type="match status" value="1"/>
</dbReference>